<dbReference type="AlphaFoldDB" id="V4RCQ3"/>
<gene>
    <name evidence="1" type="ORF">ABENE_14460</name>
</gene>
<dbReference type="Proteomes" id="UP000017837">
    <property type="component" value="Unassembled WGS sequence"/>
</dbReference>
<dbReference type="PATRIC" id="fig|1121022.4.peg.2941"/>
<dbReference type="EMBL" id="AWGB01000031">
    <property type="protein sequence ID" value="ESQ89173.1"/>
    <property type="molecule type" value="Genomic_DNA"/>
</dbReference>
<evidence type="ECO:0000313" key="2">
    <source>
        <dbReference type="Proteomes" id="UP000017837"/>
    </source>
</evidence>
<accession>V4RCQ3</accession>
<dbReference type="RefSeq" id="WP_018080404.1">
    <property type="nucleotide sequence ID" value="NZ_AQWM01000002.1"/>
</dbReference>
<evidence type="ECO:0000313" key="1">
    <source>
        <dbReference type="EMBL" id="ESQ89173.1"/>
    </source>
</evidence>
<sequence length="66" mass="7233">MNDFVNRLTAATVEGSMPLPRAANVTVNVGHLRLLLESRAEWMAYGMAFQPAFEPAVHFNSEGDAI</sequence>
<reference evidence="1 2" key="1">
    <citation type="journal article" date="2014" name="Nature">
        <title>Sequential evolution of bacterial morphology by co-option of a developmental regulator.</title>
        <authorList>
            <person name="Jiang C."/>
            <person name="Brown P.J."/>
            <person name="Ducret A."/>
            <person name="Brun Y.V."/>
        </authorList>
    </citation>
    <scope>NUCLEOTIDE SEQUENCE [LARGE SCALE GENOMIC DNA]</scope>
    <source>
        <strain evidence="1 2">DSM 16100</strain>
    </source>
</reference>
<organism evidence="1 2">
    <name type="scientific">Asticcacaulis benevestitus DSM 16100 = ATCC BAA-896</name>
    <dbReference type="NCBI Taxonomy" id="1121022"/>
    <lineage>
        <taxon>Bacteria</taxon>
        <taxon>Pseudomonadati</taxon>
        <taxon>Pseudomonadota</taxon>
        <taxon>Alphaproteobacteria</taxon>
        <taxon>Caulobacterales</taxon>
        <taxon>Caulobacteraceae</taxon>
        <taxon>Asticcacaulis</taxon>
    </lineage>
</organism>
<dbReference type="STRING" id="1121022.GCA_000376105_00737"/>
<name>V4RCQ3_9CAUL</name>
<keyword evidence="2" id="KW-1185">Reference proteome</keyword>
<protein>
    <submittedName>
        <fullName evidence="1">Uncharacterized protein</fullName>
    </submittedName>
</protein>
<proteinExistence type="predicted"/>
<comment type="caution">
    <text evidence="1">The sequence shown here is derived from an EMBL/GenBank/DDBJ whole genome shotgun (WGS) entry which is preliminary data.</text>
</comment>